<dbReference type="OrthoDB" id="4278168at2"/>
<evidence type="ECO:0000313" key="1">
    <source>
        <dbReference type="EMBL" id="SDL37976.1"/>
    </source>
</evidence>
<dbReference type="AlphaFoldDB" id="A0A1G9JL52"/>
<gene>
    <name evidence="1" type="ORF">SAMN05421806_13215</name>
</gene>
<organism evidence="1 2">
    <name type="scientific">Streptomyces indicus</name>
    <dbReference type="NCBI Taxonomy" id="417292"/>
    <lineage>
        <taxon>Bacteria</taxon>
        <taxon>Bacillati</taxon>
        <taxon>Actinomycetota</taxon>
        <taxon>Actinomycetes</taxon>
        <taxon>Kitasatosporales</taxon>
        <taxon>Streptomycetaceae</taxon>
        <taxon>Streptomyces</taxon>
    </lineage>
</organism>
<keyword evidence="2" id="KW-1185">Reference proteome</keyword>
<evidence type="ECO:0000313" key="2">
    <source>
        <dbReference type="Proteomes" id="UP000199155"/>
    </source>
</evidence>
<protein>
    <submittedName>
        <fullName evidence="1">Uncharacterized protein</fullName>
    </submittedName>
</protein>
<sequence>MRTTMPESVLHLRIGAADSANGNAPTRLDLSAELGLDVDLVLGPIGGDEDDLDELARLYALVDMADSGLIPRGDSLDLIAGIVEEIEREDDAQGYEADDFAGGWAA</sequence>
<dbReference type="STRING" id="417292.SAMN05421806_13215"/>
<accession>A0A1G9JL52</accession>
<proteinExistence type="predicted"/>
<dbReference type="RefSeq" id="WP_093618161.1">
    <property type="nucleotide sequence ID" value="NZ_FNFF01000032.1"/>
</dbReference>
<dbReference type="EMBL" id="FNFF01000032">
    <property type="protein sequence ID" value="SDL37976.1"/>
    <property type="molecule type" value="Genomic_DNA"/>
</dbReference>
<reference evidence="1 2" key="1">
    <citation type="submission" date="2016-10" db="EMBL/GenBank/DDBJ databases">
        <authorList>
            <person name="de Groot N.N."/>
        </authorList>
    </citation>
    <scope>NUCLEOTIDE SEQUENCE [LARGE SCALE GENOMIC DNA]</scope>
    <source>
        <strain evidence="1 2">CGMCC 4.5727</strain>
    </source>
</reference>
<dbReference type="Proteomes" id="UP000199155">
    <property type="component" value="Unassembled WGS sequence"/>
</dbReference>
<name>A0A1G9JL52_9ACTN</name>